<organism evidence="2 3">
    <name type="scientific">Effrenium voratum</name>
    <dbReference type="NCBI Taxonomy" id="2562239"/>
    <lineage>
        <taxon>Eukaryota</taxon>
        <taxon>Sar</taxon>
        <taxon>Alveolata</taxon>
        <taxon>Dinophyceae</taxon>
        <taxon>Suessiales</taxon>
        <taxon>Symbiodiniaceae</taxon>
        <taxon>Effrenium</taxon>
    </lineage>
</organism>
<dbReference type="Proteomes" id="UP001178507">
    <property type="component" value="Unassembled WGS sequence"/>
</dbReference>
<evidence type="ECO:0000313" key="2">
    <source>
        <dbReference type="EMBL" id="CAJ1381196.1"/>
    </source>
</evidence>
<evidence type="ECO:0000256" key="1">
    <source>
        <dbReference type="SAM" id="MobiDB-lite"/>
    </source>
</evidence>
<evidence type="ECO:0000313" key="3">
    <source>
        <dbReference type="Proteomes" id="UP001178507"/>
    </source>
</evidence>
<gene>
    <name evidence="2" type="ORF">EVOR1521_LOCUS8962</name>
</gene>
<accession>A0AA36MVC3</accession>
<comment type="caution">
    <text evidence="2">The sequence shown here is derived from an EMBL/GenBank/DDBJ whole genome shotgun (WGS) entry which is preliminary data.</text>
</comment>
<dbReference type="AlphaFoldDB" id="A0AA36MVC3"/>
<keyword evidence="3" id="KW-1185">Reference proteome</keyword>
<dbReference type="EMBL" id="CAUJNA010000787">
    <property type="protein sequence ID" value="CAJ1381196.1"/>
    <property type="molecule type" value="Genomic_DNA"/>
</dbReference>
<reference evidence="2" key="1">
    <citation type="submission" date="2023-08" db="EMBL/GenBank/DDBJ databases">
        <authorList>
            <person name="Chen Y."/>
            <person name="Shah S."/>
            <person name="Dougan E. K."/>
            <person name="Thang M."/>
            <person name="Chan C."/>
        </authorList>
    </citation>
    <scope>NUCLEOTIDE SEQUENCE</scope>
</reference>
<protein>
    <submittedName>
        <fullName evidence="2">Uncharacterized protein</fullName>
    </submittedName>
</protein>
<feature type="region of interest" description="Disordered" evidence="1">
    <location>
        <begin position="106"/>
        <end position="127"/>
    </location>
</feature>
<sequence length="512" mass="56398">MRFAANCPVWLLATAAVTLWSLWLMEARCCILKMFPHGGLPEHRPPPVCRNGPTSLQATSFVESLRANLSLFQAPGVNVSPDVLATFVEMAAPVLRSDRVHTGENWPRGFAPPVARNDKGKQPASSSHRFPFRVGVFGGSVSTRGWTRKLQNHLDILQTPAIVESNAIGATGTGFWLLCPPARRYDVLVGEWSLNELSARNLHEWIAQAARISRYICFLDVFGFGLDQPNQIDAPNVYKRVSLDYMLANPGSSGFVAFRDAAAMWWRWMSPFTTRLLFSAVPEECHAAAEAVGLAGKRDVEAIISTCMKRHADSLKHGTELYQELVALSVSWAVANVLLTMKATPWSSQKPEHEHTAMCVGSYGMKYVPGMPTILPQSDLTTLNFTKISGFQYGDVMGAPRPTKKLSMYATAPGAVLELRLPSCARAVTIMYVGHTWGPDGSTFEMRVQNKSRTHHTDVYGRSKAEPPKVRFPKLSHRLDVTPGSNAFLTVTTLDVPKGNFVEICRVILAGC</sequence>
<name>A0AA36MVC3_9DINO</name>
<proteinExistence type="predicted"/>